<reference evidence="1" key="2">
    <citation type="submission" date="2025-08" db="UniProtKB">
        <authorList>
            <consortium name="Ensembl"/>
        </authorList>
    </citation>
    <scope>IDENTIFICATION</scope>
</reference>
<dbReference type="Proteomes" id="UP000233100">
    <property type="component" value="Chromosome 7"/>
</dbReference>
<protein>
    <submittedName>
        <fullName evidence="1">Uncharacterized protein</fullName>
    </submittedName>
</protein>
<accession>A0A7N9DF70</accession>
<reference evidence="1" key="3">
    <citation type="submission" date="2025-09" db="UniProtKB">
        <authorList>
            <consortium name="Ensembl"/>
        </authorList>
    </citation>
    <scope>IDENTIFICATION</scope>
</reference>
<evidence type="ECO:0000313" key="2">
    <source>
        <dbReference type="Proteomes" id="UP000233100"/>
    </source>
</evidence>
<reference evidence="1 2" key="1">
    <citation type="submission" date="2013-03" db="EMBL/GenBank/DDBJ databases">
        <authorList>
            <person name="Warren W."/>
            <person name="Wilson R.K."/>
        </authorList>
    </citation>
    <scope>NUCLEOTIDE SEQUENCE</scope>
</reference>
<organism evidence="1 2">
    <name type="scientific">Macaca fascicularis</name>
    <name type="common">Crab-eating macaque</name>
    <name type="synonym">Cynomolgus monkey</name>
    <dbReference type="NCBI Taxonomy" id="9541"/>
    <lineage>
        <taxon>Eukaryota</taxon>
        <taxon>Metazoa</taxon>
        <taxon>Chordata</taxon>
        <taxon>Craniata</taxon>
        <taxon>Vertebrata</taxon>
        <taxon>Euteleostomi</taxon>
        <taxon>Mammalia</taxon>
        <taxon>Eutheria</taxon>
        <taxon>Euarchontoglires</taxon>
        <taxon>Primates</taxon>
        <taxon>Haplorrhini</taxon>
        <taxon>Catarrhini</taxon>
        <taxon>Cercopithecidae</taxon>
        <taxon>Cercopithecinae</taxon>
        <taxon>Macaca</taxon>
    </lineage>
</organism>
<keyword evidence="2" id="KW-1185">Reference proteome</keyword>
<dbReference type="Ensembl" id="ENSMFAT00000081365.1">
    <property type="protein sequence ID" value="ENSMFAP00000063386.1"/>
    <property type="gene ID" value="ENSMFAG00000063534.1"/>
</dbReference>
<dbReference type="AlphaFoldDB" id="A0A7N9DF70"/>
<sequence length="117" mass="12379">LWAGDTWAPAPYRPSPPAAPSLTFLGSLGLRLPGPGYPSPRPHRCQSSLGDFWLVIPGAPYCGLCPPLLLPQAPPPWAPSAGVSKDLGPNPVFPSPIMEWRLGHHADVVLSTGRNGM</sequence>
<evidence type="ECO:0000313" key="1">
    <source>
        <dbReference type="Ensembl" id="ENSMFAP00000063386.1"/>
    </source>
</evidence>
<proteinExistence type="predicted"/>
<name>A0A7N9DF70_MACFA</name>